<dbReference type="Proteomes" id="UP000309215">
    <property type="component" value="Unassembled WGS sequence"/>
</dbReference>
<sequence>MGEEETRGTGGADLRGIPRVDRVLANPSLTQAKQRLGVAVLTRLVRRALDEARDAVRGGAPCPSVEEVALRVSAHAERTLGTRARRVINATGVVLHTNLGRAPLGARVAEALARSAAGYTSIEIDLATGRRGRRGAFAEDALCELSGAEASLVVNNNAAAVLLMLGALAAGRSVVVSRGELVEIGGGFRVPEVMARSGARLVEVGTTNKTRIADYARALDAAPDAAAILRVHQGNFRQVGFVERPEHRALAALARERKVLLLEDLGGGAIVDLESLGLSGEPSVRSSVEAGSDVVCFSTDKVLGGPQGGAIVGRADLVAACRKDPLARALRLGRLPLVALEATLAAYLEGDLDVIPTMAALRAPLSAVRARAERIQGELAREGVTSSVVELGGAVGGGACAEEPLPSFGVALEAAGGELATIAERLRVGEPPVLPRVQEGRILFDVRTLLDGEDAPLTAAIISAVKG</sequence>
<protein>
    <recommendedName>
        <fullName evidence="8">L-seryl-tRNA(Sec) selenium transferase</fullName>
        <ecNumber evidence="8">2.9.1.1</ecNumber>
    </recommendedName>
    <alternativeName>
        <fullName evidence="8">Selenocysteine synthase</fullName>
        <shortName evidence="8">Sec synthase</shortName>
    </alternativeName>
    <alternativeName>
        <fullName evidence="8">Selenocysteinyl-tRNA(Sec) synthase</fullName>
    </alternativeName>
</protein>
<evidence type="ECO:0000313" key="11">
    <source>
        <dbReference type="EMBL" id="TKD01805.1"/>
    </source>
</evidence>
<evidence type="ECO:0000256" key="5">
    <source>
        <dbReference type="ARBA" id="ARBA00022917"/>
    </source>
</evidence>
<keyword evidence="6 8" id="KW-0711">Selenium</keyword>
<evidence type="ECO:0000256" key="4">
    <source>
        <dbReference type="ARBA" id="ARBA00022898"/>
    </source>
</evidence>
<dbReference type="SUPFAM" id="SSF53383">
    <property type="entry name" value="PLP-dependent transferases"/>
    <property type="match status" value="1"/>
</dbReference>
<dbReference type="Pfam" id="PF03841">
    <property type="entry name" value="SelA"/>
    <property type="match status" value="1"/>
</dbReference>
<evidence type="ECO:0000313" key="12">
    <source>
        <dbReference type="Proteomes" id="UP000309215"/>
    </source>
</evidence>
<comment type="pathway">
    <text evidence="8">Aminoacyl-tRNA biosynthesis; selenocysteinyl-tRNA(Sec) biosynthesis; selenocysteinyl-tRNA(Sec) from L-seryl-tRNA(Sec) (bacterial route): step 1/1.</text>
</comment>
<proteinExistence type="inferred from homology"/>
<dbReference type="EMBL" id="SSMQ01000037">
    <property type="protein sequence ID" value="TKD01805.1"/>
    <property type="molecule type" value="Genomic_DNA"/>
</dbReference>
<dbReference type="NCBIfam" id="TIGR00474">
    <property type="entry name" value="selA"/>
    <property type="match status" value="1"/>
</dbReference>
<dbReference type="InterPro" id="IPR015424">
    <property type="entry name" value="PyrdxlP-dep_Trfase"/>
</dbReference>
<feature type="domain" description="L-seryl-tRNA selenium transferase N-terminal" evidence="10">
    <location>
        <begin position="14"/>
        <end position="53"/>
    </location>
</feature>
<reference evidence="11 12" key="1">
    <citation type="submission" date="2019-04" db="EMBL/GenBank/DDBJ databases">
        <authorList>
            <person name="Li Y."/>
            <person name="Wang J."/>
        </authorList>
    </citation>
    <scope>NUCLEOTIDE SEQUENCE [LARGE SCALE GENOMIC DNA]</scope>
    <source>
        <strain evidence="11 12">DSM 14668</strain>
    </source>
</reference>
<accession>A0A4U1J3T8</accession>
<evidence type="ECO:0000256" key="2">
    <source>
        <dbReference type="ARBA" id="ARBA00022490"/>
    </source>
</evidence>
<dbReference type="InterPro" id="IPR015421">
    <property type="entry name" value="PyrdxlP-dep_Trfase_major"/>
</dbReference>
<evidence type="ECO:0000256" key="6">
    <source>
        <dbReference type="ARBA" id="ARBA00023266"/>
    </source>
</evidence>
<comment type="subcellular location">
    <subcellularLocation>
        <location evidence="8">Cytoplasm</location>
    </subcellularLocation>
</comment>
<feature type="modified residue" description="N6-(pyridoxal phosphate)lysine" evidence="8 9">
    <location>
        <position position="301"/>
    </location>
</feature>
<evidence type="ECO:0000256" key="1">
    <source>
        <dbReference type="ARBA" id="ARBA00001933"/>
    </source>
</evidence>
<evidence type="ECO:0000259" key="10">
    <source>
        <dbReference type="Pfam" id="PF12390"/>
    </source>
</evidence>
<dbReference type="PANTHER" id="PTHR32328:SF0">
    <property type="entry name" value="L-SERYL-TRNA(SEC) SELENIUM TRANSFERASE"/>
    <property type="match status" value="1"/>
</dbReference>
<dbReference type="GO" id="GO:0001717">
    <property type="term" value="P:conversion of seryl-tRNAsec to selenocys-tRNAsec"/>
    <property type="evidence" value="ECO:0007669"/>
    <property type="project" value="UniProtKB-UniRule"/>
</dbReference>
<dbReference type="PANTHER" id="PTHR32328">
    <property type="entry name" value="L-SERYL-TRNA(SEC) SELENIUM TRANSFERASE"/>
    <property type="match status" value="1"/>
</dbReference>
<dbReference type="UniPathway" id="UPA00906">
    <property type="reaction ID" value="UER00896"/>
</dbReference>
<dbReference type="AlphaFoldDB" id="A0A4U1J3T8"/>
<dbReference type="Pfam" id="PF12390">
    <property type="entry name" value="Se-cys_synth_N"/>
    <property type="match status" value="1"/>
</dbReference>
<comment type="function">
    <text evidence="8">Converts seryl-tRNA(Sec) to selenocysteinyl-tRNA(Sec) required for selenoprotein biosynthesis.</text>
</comment>
<evidence type="ECO:0000256" key="3">
    <source>
        <dbReference type="ARBA" id="ARBA00022679"/>
    </source>
</evidence>
<dbReference type="RefSeq" id="WP_136932517.1">
    <property type="nucleotide sequence ID" value="NZ_SSMQ01000037.1"/>
</dbReference>
<dbReference type="InterPro" id="IPR018319">
    <property type="entry name" value="SelA-like"/>
</dbReference>
<dbReference type="HAMAP" id="MF_00423">
    <property type="entry name" value="SelA"/>
    <property type="match status" value="1"/>
</dbReference>
<keyword evidence="2 8" id="KW-0963">Cytoplasm</keyword>
<organism evidence="11 12">
    <name type="scientific">Polyangium fumosum</name>
    <dbReference type="NCBI Taxonomy" id="889272"/>
    <lineage>
        <taxon>Bacteria</taxon>
        <taxon>Pseudomonadati</taxon>
        <taxon>Myxococcota</taxon>
        <taxon>Polyangia</taxon>
        <taxon>Polyangiales</taxon>
        <taxon>Polyangiaceae</taxon>
        <taxon>Polyangium</taxon>
    </lineage>
</organism>
<dbReference type="Gene3D" id="3.90.1150.180">
    <property type="match status" value="1"/>
</dbReference>
<comment type="similarity">
    <text evidence="7 8">Belongs to the SelA family.</text>
</comment>
<keyword evidence="12" id="KW-1185">Reference proteome</keyword>
<dbReference type="Gene3D" id="3.40.640.10">
    <property type="entry name" value="Type I PLP-dependent aspartate aminotransferase-like (Major domain)"/>
    <property type="match status" value="1"/>
</dbReference>
<dbReference type="OrthoDB" id="9787096at2"/>
<dbReference type="EC" id="2.9.1.1" evidence="8"/>
<keyword evidence="4 8" id="KW-0663">Pyridoxal phosphate</keyword>
<evidence type="ECO:0000256" key="7">
    <source>
        <dbReference type="ARBA" id="ARBA00044507"/>
    </source>
</evidence>
<dbReference type="InterPro" id="IPR004534">
    <property type="entry name" value="SelA_trans"/>
</dbReference>
<evidence type="ECO:0000256" key="8">
    <source>
        <dbReference type="HAMAP-Rule" id="MF_00423"/>
    </source>
</evidence>
<comment type="cofactor">
    <cofactor evidence="1 8 9">
        <name>pyridoxal 5'-phosphate</name>
        <dbReference type="ChEBI" id="CHEBI:597326"/>
    </cofactor>
</comment>
<comment type="catalytic activity">
    <reaction evidence="8">
        <text>L-seryl-tRNA(Sec) + selenophosphate + H(+) = L-selenocysteinyl-tRNA(Sec) + phosphate</text>
        <dbReference type="Rhea" id="RHEA:22728"/>
        <dbReference type="Rhea" id="RHEA-COMP:9742"/>
        <dbReference type="Rhea" id="RHEA-COMP:9743"/>
        <dbReference type="ChEBI" id="CHEBI:15378"/>
        <dbReference type="ChEBI" id="CHEBI:16144"/>
        <dbReference type="ChEBI" id="CHEBI:43474"/>
        <dbReference type="ChEBI" id="CHEBI:78533"/>
        <dbReference type="ChEBI" id="CHEBI:78573"/>
        <dbReference type="EC" id="2.9.1.1"/>
    </reaction>
</comment>
<dbReference type="GO" id="GO:0005737">
    <property type="term" value="C:cytoplasm"/>
    <property type="evidence" value="ECO:0007669"/>
    <property type="project" value="UniProtKB-SubCell"/>
</dbReference>
<gene>
    <name evidence="8" type="primary">selA</name>
    <name evidence="11" type="ORF">E8A74_29915</name>
</gene>
<dbReference type="GO" id="GO:0004125">
    <property type="term" value="F:L-seryl-tRNA(Sec) selenium transferase activity"/>
    <property type="evidence" value="ECO:0007669"/>
    <property type="project" value="UniProtKB-UniRule"/>
</dbReference>
<keyword evidence="3 8" id="KW-0808">Transferase</keyword>
<name>A0A4U1J3T8_9BACT</name>
<dbReference type="GO" id="GO:0001514">
    <property type="term" value="P:selenocysteine incorporation"/>
    <property type="evidence" value="ECO:0007669"/>
    <property type="project" value="UniProtKB-UniRule"/>
</dbReference>
<evidence type="ECO:0000256" key="9">
    <source>
        <dbReference type="PIRSR" id="PIRSR618319-50"/>
    </source>
</evidence>
<keyword evidence="5 8" id="KW-0648">Protein biosynthesis</keyword>
<comment type="caution">
    <text evidence="11">The sequence shown here is derived from an EMBL/GenBank/DDBJ whole genome shotgun (WGS) entry which is preliminary data.</text>
</comment>
<dbReference type="InterPro" id="IPR025862">
    <property type="entry name" value="SelA_trans_N_dom"/>
</dbReference>